<dbReference type="PANTHER" id="PTHR13847:SF286">
    <property type="entry name" value="D-AMINO ACID DEHYDROGENASE"/>
    <property type="match status" value="1"/>
</dbReference>
<evidence type="ECO:0000313" key="6">
    <source>
        <dbReference type="EMBL" id="AEE49493.1"/>
    </source>
</evidence>
<dbReference type="PANTHER" id="PTHR13847">
    <property type="entry name" value="SARCOSINE DEHYDROGENASE-RELATED"/>
    <property type="match status" value="1"/>
</dbReference>
<dbReference type="Gene3D" id="3.30.9.10">
    <property type="entry name" value="D-Amino Acid Oxidase, subunit A, domain 2"/>
    <property type="match status" value="1"/>
</dbReference>
<dbReference type="EMBL" id="CP002691">
    <property type="protein sequence ID" value="AEE49493.1"/>
    <property type="molecule type" value="Genomic_DNA"/>
</dbReference>
<dbReference type="STRING" id="760192.Halhy_1602"/>
<organism evidence="6 7">
    <name type="scientific">Haliscomenobacter hydrossis (strain ATCC 27775 / DSM 1100 / LMG 10767 / O)</name>
    <dbReference type="NCBI Taxonomy" id="760192"/>
    <lineage>
        <taxon>Bacteria</taxon>
        <taxon>Pseudomonadati</taxon>
        <taxon>Bacteroidota</taxon>
        <taxon>Saprospiria</taxon>
        <taxon>Saprospirales</taxon>
        <taxon>Haliscomenobacteraceae</taxon>
        <taxon>Haliscomenobacter</taxon>
    </lineage>
</organism>
<dbReference type="GO" id="GO:0016491">
    <property type="term" value="F:oxidoreductase activity"/>
    <property type="evidence" value="ECO:0007669"/>
    <property type="project" value="UniProtKB-KW"/>
</dbReference>
<accession>F4L0L1</accession>
<dbReference type="SUPFAM" id="SSF51905">
    <property type="entry name" value="FAD/NAD(P)-binding domain"/>
    <property type="match status" value="1"/>
</dbReference>
<dbReference type="Proteomes" id="UP000008461">
    <property type="component" value="Chromosome"/>
</dbReference>
<name>F4L0L1_HALH1</name>
<reference evidence="6 7" key="1">
    <citation type="journal article" date="2011" name="Stand. Genomic Sci.">
        <title>Complete genome sequence of Haliscomenobacter hydrossis type strain (O).</title>
        <authorList>
            <consortium name="US DOE Joint Genome Institute (JGI-PGF)"/>
            <person name="Daligault H."/>
            <person name="Lapidus A."/>
            <person name="Zeytun A."/>
            <person name="Nolan M."/>
            <person name="Lucas S."/>
            <person name="Del Rio T.G."/>
            <person name="Tice H."/>
            <person name="Cheng J.F."/>
            <person name="Tapia R."/>
            <person name="Han C."/>
            <person name="Goodwin L."/>
            <person name="Pitluck S."/>
            <person name="Liolios K."/>
            <person name="Pagani I."/>
            <person name="Ivanova N."/>
            <person name="Huntemann M."/>
            <person name="Mavromatis K."/>
            <person name="Mikhailova N."/>
            <person name="Pati A."/>
            <person name="Chen A."/>
            <person name="Palaniappan K."/>
            <person name="Land M."/>
            <person name="Hauser L."/>
            <person name="Brambilla E.M."/>
            <person name="Rohde M."/>
            <person name="Verbarg S."/>
            <person name="Goker M."/>
            <person name="Bristow J."/>
            <person name="Eisen J.A."/>
            <person name="Markowitz V."/>
            <person name="Hugenholtz P."/>
            <person name="Kyrpides N.C."/>
            <person name="Klenk H.P."/>
            <person name="Woyke T."/>
        </authorList>
    </citation>
    <scope>NUCLEOTIDE SEQUENCE [LARGE SCALE GENOMIC DNA]</scope>
    <source>
        <strain evidence="7">ATCC 27775 / DSM 1100 / LMG 10767 / O</strain>
    </source>
</reference>
<protein>
    <submittedName>
        <fullName evidence="6">FAD dependent oxidoreductase</fullName>
    </submittedName>
</protein>
<keyword evidence="4" id="KW-0560">Oxidoreductase</keyword>
<proteinExistence type="inferred from homology"/>
<dbReference type="GO" id="GO:0005737">
    <property type="term" value="C:cytoplasm"/>
    <property type="evidence" value="ECO:0007669"/>
    <property type="project" value="TreeGrafter"/>
</dbReference>
<dbReference type="Pfam" id="PF01266">
    <property type="entry name" value="DAO"/>
    <property type="match status" value="1"/>
</dbReference>
<reference key="2">
    <citation type="submission" date="2011-04" db="EMBL/GenBank/DDBJ databases">
        <title>Complete sequence of chromosome of Haliscomenobacter hydrossis DSM 1100.</title>
        <authorList>
            <consortium name="US DOE Joint Genome Institute (JGI-PGF)"/>
            <person name="Lucas S."/>
            <person name="Han J."/>
            <person name="Lapidus A."/>
            <person name="Bruce D."/>
            <person name="Goodwin L."/>
            <person name="Pitluck S."/>
            <person name="Peters L."/>
            <person name="Kyrpides N."/>
            <person name="Mavromatis K."/>
            <person name="Ivanova N."/>
            <person name="Ovchinnikova G."/>
            <person name="Pagani I."/>
            <person name="Daligault H."/>
            <person name="Detter J.C."/>
            <person name="Han C."/>
            <person name="Land M."/>
            <person name="Hauser L."/>
            <person name="Markowitz V."/>
            <person name="Cheng J.-F."/>
            <person name="Hugenholtz P."/>
            <person name="Woyke T."/>
            <person name="Wu D."/>
            <person name="Verbarg S."/>
            <person name="Frueling A."/>
            <person name="Brambilla E."/>
            <person name="Klenk H.-P."/>
            <person name="Eisen J.A."/>
        </authorList>
    </citation>
    <scope>NUCLEOTIDE SEQUENCE</scope>
    <source>
        <strain>DSM 1100</strain>
    </source>
</reference>
<comment type="cofactor">
    <cofactor evidence="1">
        <name>FAD</name>
        <dbReference type="ChEBI" id="CHEBI:57692"/>
    </cofactor>
</comment>
<evidence type="ECO:0000256" key="1">
    <source>
        <dbReference type="ARBA" id="ARBA00001974"/>
    </source>
</evidence>
<sequence>MMWSIFAENLPLVKKHLQSFNSMLNQADLLVVGAGILGTGHALQALRSGYSVILTEKDNAPQEATVRNFGQAVISGLSRGKWKQYGLDSLALYQEIQTEFDLGIRNNGSYYIASNADELQLIEELYAINVQDNYSCQLLNKAECLQRFATLRSEYCLAALYFPLELSIEPRTMIHRLLVYLQQKYPDTFQYLPNTSICACTSVNGGAMAETTKGKKLKASKIIICSGSEFRLLYPEIFQNSNLVVSKLQMMQTYPLPGIQLPGNILTGLSIRRYESFQQCPSWAKKDDAVYDPKLLDYGIHILFKQALDGSIIIGDSHEYAPASAVDQLGFDVHTEINDLMLNEAQRILNLPDWRIQKYWNGFYAQVKGADMFHLQVDENIQILTGIGGKGMTSGLGLAGHNITQTFA</sequence>
<dbReference type="InterPro" id="IPR017741">
    <property type="entry name" value="FAD-dependent_OxRdtase_HpnW"/>
</dbReference>
<evidence type="ECO:0000259" key="5">
    <source>
        <dbReference type="Pfam" id="PF01266"/>
    </source>
</evidence>
<dbReference type="Gene3D" id="3.50.50.60">
    <property type="entry name" value="FAD/NAD(P)-binding domain"/>
    <property type="match status" value="1"/>
</dbReference>
<dbReference type="InterPro" id="IPR006076">
    <property type="entry name" value="FAD-dep_OxRdtase"/>
</dbReference>
<feature type="domain" description="FAD dependent oxidoreductase" evidence="5">
    <location>
        <begin position="28"/>
        <end position="399"/>
    </location>
</feature>
<evidence type="ECO:0000256" key="2">
    <source>
        <dbReference type="ARBA" id="ARBA00009410"/>
    </source>
</evidence>
<dbReference type="eggNOG" id="COG0665">
    <property type="taxonomic scope" value="Bacteria"/>
</dbReference>
<evidence type="ECO:0000256" key="4">
    <source>
        <dbReference type="ARBA" id="ARBA00023002"/>
    </source>
</evidence>
<gene>
    <name evidence="6" type="ordered locus">Halhy_1602</name>
</gene>
<comment type="similarity">
    <text evidence="2">Belongs to the DadA oxidoreductase family.</text>
</comment>
<dbReference type="NCBIfam" id="TIGR03364">
    <property type="entry name" value="HpnW_proposed"/>
    <property type="match status" value="1"/>
</dbReference>
<evidence type="ECO:0000313" key="7">
    <source>
        <dbReference type="Proteomes" id="UP000008461"/>
    </source>
</evidence>
<dbReference type="AlphaFoldDB" id="F4L0L1"/>
<keyword evidence="3" id="KW-0285">Flavoprotein</keyword>
<dbReference type="HOGENOM" id="CLU_060691_2_1_10"/>
<keyword evidence="7" id="KW-1185">Reference proteome</keyword>
<dbReference type="InterPro" id="IPR036188">
    <property type="entry name" value="FAD/NAD-bd_sf"/>
</dbReference>
<evidence type="ECO:0000256" key="3">
    <source>
        <dbReference type="ARBA" id="ARBA00022630"/>
    </source>
</evidence>
<dbReference type="KEGG" id="hhy:Halhy_1602"/>